<keyword evidence="8 9" id="KW-0807">Transducer</keyword>
<feature type="transmembrane region" description="Helical" evidence="10">
    <location>
        <begin position="68"/>
        <end position="93"/>
    </location>
</feature>
<dbReference type="PROSITE" id="PS50262">
    <property type="entry name" value="G_PROTEIN_RECEP_F1_2"/>
    <property type="match status" value="1"/>
</dbReference>
<dbReference type="SMART" id="SM01381">
    <property type="entry name" value="7TM_GPCR_Srsx"/>
    <property type="match status" value="1"/>
</dbReference>
<dbReference type="PANTHER" id="PTHR24248">
    <property type="entry name" value="ADRENERGIC RECEPTOR-RELATED G-PROTEIN COUPLED RECEPTOR"/>
    <property type="match status" value="1"/>
</dbReference>
<dbReference type="GO" id="GO:0071880">
    <property type="term" value="P:adenylate cyclase-activating adrenergic receptor signaling pathway"/>
    <property type="evidence" value="ECO:0007669"/>
    <property type="project" value="TreeGrafter"/>
</dbReference>
<feature type="transmembrane region" description="Helical" evidence="10">
    <location>
        <begin position="153"/>
        <end position="175"/>
    </location>
</feature>
<feature type="transmembrane region" description="Helical" evidence="10">
    <location>
        <begin position="490"/>
        <end position="509"/>
    </location>
</feature>
<evidence type="ECO:0000256" key="6">
    <source>
        <dbReference type="ARBA" id="ARBA00023136"/>
    </source>
</evidence>
<evidence type="ECO:0000256" key="7">
    <source>
        <dbReference type="ARBA" id="ARBA00023170"/>
    </source>
</evidence>
<dbReference type="GO" id="GO:0004930">
    <property type="term" value="F:G protein-coupled receptor activity"/>
    <property type="evidence" value="ECO:0007669"/>
    <property type="project" value="UniProtKB-KW"/>
</dbReference>
<feature type="domain" description="G-protein coupled receptors family 1 profile" evidence="11">
    <location>
        <begin position="47"/>
        <end position="506"/>
    </location>
</feature>
<dbReference type="InterPro" id="IPR000276">
    <property type="entry name" value="GPCR_Rhodpsn"/>
</dbReference>
<keyword evidence="13" id="KW-1185">Reference proteome</keyword>
<evidence type="ECO:0000313" key="13">
    <source>
        <dbReference type="Proteomes" id="UP000784294"/>
    </source>
</evidence>
<evidence type="ECO:0000256" key="1">
    <source>
        <dbReference type="ARBA" id="ARBA00004651"/>
    </source>
</evidence>
<keyword evidence="2" id="KW-1003">Cell membrane</keyword>
<keyword evidence="4 10" id="KW-1133">Transmembrane helix</keyword>
<feature type="transmembrane region" description="Helical" evidence="10">
    <location>
        <begin position="12"/>
        <end position="32"/>
    </location>
</feature>
<comment type="subcellular location">
    <subcellularLocation>
        <location evidence="1">Cell membrane</location>
        <topology evidence="1">Multi-pass membrane protein</topology>
    </subcellularLocation>
</comment>
<dbReference type="Pfam" id="PF00001">
    <property type="entry name" value="7tm_1"/>
    <property type="match status" value="1"/>
</dbReference>
<keyword evidence="7 9" id="KW-0675">Receptor</keyword>
<evidence type="ECO:0000313" key="12">
    <source>
        <dbReference type="EMBL" id="VEL17628.1"/>
    </source>
</evidence>
<dbReference type="EMBL" id="CAAALY010033481">
    <property type="protein sequence ID" value="VEL17628.1"/>
    <property type="molecule type" value="Genomic_DNA"/>
</dbReference>
<comment type="caution">
    <text evidence="12">The sequence shown here is derived from an EMBL/GenBank/DDBJ whole genome shotgun (WGS) entry which is preliminary data.</text>
</comment>
<dbReference type="GO" id="GO:0043410">
    <property type="term" value="P:positive regulation of MAPK cascade"/>
    <property type="evidence" value="ECO:0007669"/>
    <property type="project" value="TreeGrafter"/>
</dbReference>
<keyword evidence="5 9" id="KW-0297">G-protein coupled receptor</keyword>
<name>A0A3S5A8I7_9PLAT</name>
<evidence type="ECO:0000256" key="3">
    <source>
        <dbReference type="ARBA" id="ARBA00022692"/>
    </source>
</evidence>
<dbReference type="Proteomes" id="UP000784294">
    <property type="component" value="Unassembled WGS sequence"/>
</dbReference>
<gene>
    <name evidence="12" type="ORF">PXEA_LOCUS11068</name>
</gene>
<evidence type="ECO:0000256" key="8">
    <source>
        <dbReference type="ARBA" id="ARBA00023224"/>
    </source>
</evidence>
<evidence type="ECO:0000259" key="11">
    <source>
        <dbReference type="PROSITE" id="PS50262"/>
    </source>
</evidence>
<protein>
    <recommendedName>
        <fullName evidence="11">G-protein coupled receptors family 1 profile domain-containing protein</fullName>
    </recommendedName>
</protein>
<accession>A0A3S5A8I7</accession>
<dbReference type="GO" id="GO:0005886">
    <property type="term" value="C:plasma membrane"/>
    <property type="evidence" value="ECO:0007669"/>
    <property type="project" value="UniProtKB-SubCell"/>
</dbReference>
<dbReference type="AlphaFoldDB" id="A0A3S5A8I7"/>
<evidence type="ECO:0000256" key="9">
    <source>
        <dbReference type="RuleBase" id="RU000688"/>
    </source>
</evidence>
<evidence type="ECO:0000256" key="4">
    <source>
        <dbReference type="ARBA" id="ARBA00022989"/>
    </source>
</evidence>
<sequence length="561" mass="63703">MGTSDEVGLKQLFVVVYNATTSSSSALALAVFRATSALIIIIGAIFGNGLVIVAVMRFNQLRRVRTNAFLVSLAFADLLVAIFAMPFNALLLLSDGYWPFGQIVCNLYNANDVFLSTASIVHLCCVSTDRYLAITRPFKYKDQMTRARIAVMLVSSWMASFLISYIPIWCGFYTTDENIRAQQVNAYQCLFVVNPYYAVVSSTVSFWLPCLVMSAVYTRIYFEARRQESKINRLQPISRRNCINRESDFSITGSVEPDIRSDPLQIIYQECINEKVETGMNNNGEKPSYVLPDSTFLLQNKKGNFEGKNDFESCAPCAKDNKYCKYNATWRKKHSHSEARRKLTCNQSLSGQVRNCFFLPMHNIGRRRLIEMRTRYLLPNNQGADSSNHKQMGATRAETSKYIEKIAKTRSTEFISNESKQESTFNSINTLGNGPREHKRIQRENKAAKTLGMIMGAFILCWLPFFLWYTASNLCGGQTTCRTPGIVVSILFWIGYFNSTLNPIIYVFCNREFRNAFICLLGCRKKRMFSSPVSGISQWNKTDALSNPFHTVLSQDNHTSF</sequence>
<dbReference type="PRINTS" id="PR00237">
    <property type="entry name" value="GPCRRHODOPSN"/>
</dbReference>
<dbReference type="OrthoDB" id="5957871at2759"/>
<comment type="similarity">
    <text evidence="9">Belongs to the G-protein coupled receptor 1 family.</text>
</comment>
<organism evidence="12 13">
    <name type="scientific">Protopolystoma xenopodis</name>
    <dbReference type="NCBI Taxonomy" id="117903"/>
    <lineage>
        <taxon>Eukaryota</taxon>
        <taxon>Metazoa</taxon>
        <taxon>Spiralia</taxon>
        <taxon>Lophotrochozoa</taxon>
        <taxon>Platyhelminthes</taxon>
        <taxon>Monogenea</taxon>
        <taxon>Polyopisthocotylea</taxon>
        <taxon>Polystomatidea</taxon>
        <taxon>Polystomatidae</taxon>
        <taxon>Protopolystoma</taxon>
    </lineage>
</organism>
<evidence type="ECO:0000256" key="10">
    <source>
        <dbReference type="SAM" id="Phobius"/>
    </source>
</evidence>
<dbReference type="PROSITE" id="PS00237">
    <property type="entry name" value="G_PROTEIN_RECEP_F1_1"/>
    <property type="match status" value="1"/>
</dbReference>
<reference evidence="12" key="1">
    <citation type="submission" date="2018-11" db="EMBL/GenBank/DDBJ databases">
        <authorList>
            <consortium name="Pathogen Informatics"/>
        </authorList>
    </citation>
    <scope>NUCLEOTIDE SEQUENCE</scope>
</reference>
<keyword evidence="6 10" id="KW-0472">Membrane</keyword>
<evidence type="ECO:0000256" key="5">
    <source>
        <dbReference type="ARBA" id="ARBA00023040"/>
    </source>
</evidence>
<dbReference type="Gene3D" id="1.20.1070.10">
    <property type="entry name" value="Rhodopsin 7-helix transmembrane proteins"/>
    <property type="match status" value="2"/>
</dbReference>
<feature type="transmembrane region" description="Helical" evidence="10">
    <location>
        <begin position="113"/>
        <end position="132"/>
    </location>
</feature>
<dbReference type="PANTHER" id="PTHR24248:SF66">
    <property type="entry name" value="OCTOPAMINE RECEPTOR BETA-3R"/>
    <property type="match status" value="1"/>
</dbReference>
<dbReference type="SUPFAM" id="SSF81321">
    <property type="entry name" value="Family A G protein-coupled receptor-like"/>
    <property type="match status" value="1"/>
</dbReference>
<evidence type="ECO:0000256" key="2">
    <source>
        <dbReference type="ARBA" id="ARBA00022475"/>
    </source>
</evidence>
<proteinExistence type="inferred from homology"/>
<keyword evidence="3 9" id="KW-0812">Transmembrane</keyword>
<feature type="transmembrane region" description="Helical" evidence="10">
    <location>
        <begin position="195"/>
        <end position="217"/>
    </location>
</feature>
<dbReference type="InterPro" id="IPR017452">
    <property type="entry name" value="GPCR_Rhodpsn_7TM"/>
</dbReference>
<feature type="transmembrane region" description="Helical" evidence="10">
    <location>
        <begin position="38"/>
        <end position="56"/>
    </location>
</feature>
<feature type="transmembrane region" description="Helical" evidence="10">
    <location>
        <begin position="450"/>
        <end position="470"/>
    </location>
</feature>